<dbReference type="GO" id="GO:0005886">
    <property type="term" value="C:plasma membrane"/>
    <property type="evidence" value="ECO:0007669"/>
    <property type="project" value="UniProtKB-SubCell"/>
</dbReference>
<feature type="transmembrane region" description="Helical" evidence="6">
    <location>
        <begin position="95"/>
        <end position="119"/>
    </location>
</feature>
<dbReference type="Pfam" id="PF12679">
    <property type="entry name" value="ABC2_membrane_2"/>
    <property type="match status" value="1"/>
</dbReference>
<dbReference type="STRING" id="1121014.N788_13055"/>
<feature type="transmembrane region" description="Helical" evidence="6">
    <location>
        <begin position="131"/>
        <end position="149"/>
    </location>
</feature>
<evidence type="ECO:0000256" key="3">
    <source>
        <dbReference type="ARBA" id="ARBA00022692"/>
    </source>
</evidence>
<proteinExistence type="predicted"/>
<organism evidence="7 8">
    <name type="scientific">Arenimonas donghaensis DSM 18148 = HO3-R19</name>
    <dbReference type="NCBI Taxonomy" id="1121014"/>
    <lineage>
        <taxon>Bacteria</taxon>
        <taxon>Pseudomonadati</taxon>
        <taxon>Pseudomonadota</taxon>
        <taxon>Gammaproteobacteria</taxon>
        <taxon>Lysobacterales</taxon>
        <taxon>Lysobacteraceae</taxon>
        <taxon>Arenimonas</taxon>
    </lineage>
</organism>
<accession>A0A087MHR7</accession>
<keyword evidence="4 6" id="KW-1133">Transmembrane helix</keyword>
<dbReference type="Proteomes" id="UP000029085">
    <property type="component" value="Unassembled WGS sequence"/>
</dbReference>
<dbReference type="PANTHER" id="PTHR30294:SF29">
    <property type="entry name" value="MULTIDRUG ABC TRANSPORTER PERMEASE YBHS-RELATED"/>
    <property type="match status" value="1"/>
</dbReference>
<feature type="transmembrane region" description="Helical" evidence="6">
    <location>
        <begin position="220"/>
        <end position="238"/>
    </location>
</feature>
<evidence type="ECO:0000256" key="2">
    <source>
        <dbReference type="ARBA" id="ARBA00022475"/>
    </source>
</evidence>
<dbReference type="RefSeq" id="WP_034223782.1">
    <property type="nucleotide sequence ID" value="NZ_AVCJ01000016.1"/>
</dbReference>
<evidence type="ECO:0000256" key="1">
    <source>
        <dbReference type="ARBA" id="ARBA00004651"/>
    </source>
</evidence>
<evidence type="ECO:0000256" key="5">
    <source>
        <dbReference type="ARBA" id="ARBA00023136"/>
    </source>
</evidence>
<sequence>MSGVWPVLRREFAAYFATPLAVVFLVIFLVLSGAFSFYLGNFYETGQADLQAFFGFHPWLYLLLAPAVAMRLWAEERKSGTLELLLTLPLTPWQAVLGKFLAAWAFLGLALALTFPMWITVAWLGEPDHGVIVASYLGSWLMAGAFLAVGGALSAATRSQVVAFILTVVVCLLFLLAGFPMALDLVRGWAAPAVVDAFAGLSFLTHFQAITRGVLDLRDVVFFVLCIGAWLWATVLVIDMKKAD</sequence>
<dbReference type="PATRIC" id="fig|1121014.3.peg.1672"/>
<keyword evidence="3 6" id="KW-0812">Transmembrane</keyword>
<feature type="transmembrane region" description="Helical" evidence="6">
    <location>
        <begin position="12"/>
        <end position="38"/>
    </location>
</feature>
<dbReference type="OrthoDB" id="9794512at2"/>
<dbReference type="InterPro" id="IPR051449">
    <property type="entry name" value="ABC-2_transporter_component"/>
</dbReference>
<evidence type="ECO:0000313" key="7">
    <source>
        <dbReference type="EMBL" id="KFL36420.1"/>
    </source>
</evidence>
<reference evidence="8" key="1">
    <citation type="submission" date="2013-08" db="EMBL/GenBank/DDBJ databases">
        <title>Genome sequencing of Arenimonas donghaensis.</title>
        <authorList>
            <person name="Chen F."/>
            <person name="Wang G."/>
        </authorList>
    </citation>
    <scope>NUCLEOTIDE SEQUENCE [LARGE SCALE GENOMIC DNA]</scope>
    <source>
        <strain evidence="8">HO3-R19</strain>
    </source>
</reference>
<feature type="transmembrane region" description="Helical" evidence="6">
    <location>
        <begin position="161"/>
        <end position="183"/>
    </location>
</feature>
<keyword evidence="2" id="KW-1003">Cell membrane</keyword>
<evidence type="ECO:0000256" key="4">
    <source>
        <dbReference type="ARBA" id="ARBA00022989"/>
    </source>
</evidence>
<dbReference type="PANTHER" id="PTHR30294">
    <property type="entry name" value="MEMBRANE COMPONENT OF ABC TRANSPORTER YHHJ-RELATED"/>
    <property type="match status" value="1"/>
</dbReference>
<evidence type="ECO:0000256" key="6">
    <source>
        <dbReference type="SAM" id="Phobius"/>
    </source>
</evidence>
<reference evidence="7 8" key="2">
    <citation type="journal article" date="2015" name="Stand. Genomic Sci.">
        <title>High quality draft genomic sequence of Arenimonas donghaensis DSM 18148(T).</title>
        <authorList>
            <person name="Chen F."/>
            <person name="Wang H."/>
            <person name="Cao Y."/>
            <person name="Li X."/>
            <person name="Wang G."/>
        </authorList>
    </citation>
    <scope>NUCLEOTIDE SEQUENCE [LARGE SCALE GENOMIC DNA]</scope>
    <source>
        <strain evidence="7 8">HO3-R19</strain>
    </source>
</reference>
<keyword evidence="8" id="KW-1185">Reference proteome</keyword>
<protein>
    <recommendedName>
        <fullName evidence="9">ABC transporter permease</fullName>
    </recommendedName>
</protein>
<comment type="caution">
    <text evidence="7">The sequence shown here is derived from an EMBL/GenBank/DDBJ whole genome shotgun (WGS) entry which is preliminary data.</text>
</comment>
<evidence type="ECO:0000313" key="8">
    <source>
        <dbReference type="Proteomes" id="UP000029085"/>
    </source>
</evidence>
<keyword evidence="5 6" id="KW-0472">Membrane</keyword>
<name>A0A087MHR7_9GAMM</name>
<gene>
    <name evidence="7" type="ORF">N788_13055</name>
</gene>
<comment type="subcellular location">
    <subcellularLocation>
        <location evidence="1">Cell membrane</location>
        <topology evidence="1">Multi-pass membrane protein</topology>
    </subcellularLocation>
</comment>
<dbReference type="GO" id="GO:0140359">
    <property type="term" value="F:ABC-type transporter activity"/>
    <property type="evidence" value="ECO:0007669"/>
    <property type="project" value="InterPro"/>
</dbReference>
<feature type="transmembrane region" description="Helical" evidence="6">
    <location>
        <begin position="189"/>
        <end position="208"/>
    </location>
</feature>
<dbReference type="EMBL" id="AVCJ01000016">
    <property type="protein sequence ID" value="KFL36420.1"/>
    <property type="molecule type" value="Genomic_DNA"/>
</dbReference>
<feature type="transmembrane region" description="Helical" evidence="6">
    <location>
        <begin position="58"/>
        <end position="74"/>
    </location>
</feature>
<evidence type="ECO:0008006" key="9">
    <source>
        <dbReference type="Google" id="ProtNLM"/>
    </source>
</evidence>
<dbReference type="AlphaFoldDB" id="A0A087MHR7"/>